<evidence type="ECO:0000313" key="1">
    <source>
        <dbReference type="EMBL" id="QHS88584.1"/>
    </source>
</evidence>
<dbReference type="AlphaFoldDB" id="A0A6C0B9V6"/>
<sequence length="149" mass="16122">MSTIFNILNSGSGAYTINGVNNGNITLIRGNTYSLVINASGHPFWIQTVSGGYSSNNIYSSGITNNGTQNGTITFVVSNNTPDTLYYACRFHSSMQGRIIITNPTITKTPRISMGSLYSNNAQVFYKPHTLAPGGIGGVRNYRLKSRKT</sequence>
<proteinExistence type="predicted"/>
<protein>
    <submittedName>
        <fullName evidence="1">Uncharacterized protein</fullName>
    </submittedName>
</protein>
<dbReference type="EMBL" id="MN739100">
    <property type="protein sequence ID" value="QHS88584.1"/>
    <property type="molecule type" value="Genomic_DNA"/>
</dbReference>
<accession>A0A6C0B9V6</accession>
<reference evidence="1" key="1">
    <citation type="journal article" date="2020" name="Nature">
        <title>Giant virus diversity and host interactions through global metagenomics.</title>
        <authorList>
            <person name="Schulz F."/>
            <person name="Roux S."/>
            <person name="Paez-Espino D."/>
            <person name="Jungbluth S."/>
            <person name="Walsh D.A."/>
            <person name="Denef V.J."/>
            <person name="McMahon K.D."/>
            <person name="Konstantinidis K.T."/>
            <person name="Eloe-Fadrosh E.A."/>
            <person name="Kyrpides N.C."/>
            <person name="Woyke T."/>
        </authorList>
    </citation>
    <scope>NUCLEOTIDE SEQUENCE</scope>
    <source>
        <strain evidence="1">GVMAG-M-3300010158-55</strain>
    </source>
</reference>
<name>A0A6C0B9V6_9ZZZZ</name>
<dbReference type="SUPFAM" id="SSF49503">
    <property type="entry name" value="Cupredoxins"/>
    <property type="match status" value="1"/>
</dbReference>
<dbReference type="Gene3D" id="2.60.40.420">
    <property type="entry name" value="Cupredoxins - blue copper proteins"/>
    <property type="match status" value="1"/>
</dbReference>
<dbReference type="InterPro" id="IPR008972">
    <property type="entry name" value="Cupredoxin"/>
</dbReference>
<organism evidence="1">
    <name type="scientific">viral metagenome</name>
    <dbReference type="NCBI Taxonomy" id="1070528"/>
    <lineage>
        <taxon>unclassified sequences</taxon>
        <taxon>metagenomes</taxon>
        <taxon>organismal metagenomes</taxon>
    </lineage>
</organism>